<dbReference type="AlphaFoldDB" id="A0A6G1I371"/>
<sequence>MAPSHKNMNARRAEKKRTKKPAIEWQPIAGGDLMNATFPKFAVKFNGQMVNVYWQEIKAAYAPERERQKDGETHEQAWERAWNYDFDDIFVQHAASIATSEHAAMSADIHLVQRTRDLPTQGRNFRSHHFPAKPDPRAVKAARDALRTSRRAAADPSSAANGNNPTRQTLTIDQYRYVGPQTPRRPAQPALSSPPDSTPLPSGDSSPFSEFDRPEYGSFGDSLRSNHSSRRMACVQIPMTQRRERLDSPRPMRMPGTNRVPATWEPEDDFLLGTHERDSRDAYQPMRDSHEQRMRGGHQQASREAHHQPLMGAFHQPSRDIHPQLSRAAYHQWARDTPPQSSRDSHHQPSRDVHLQASRDARRPLARDAYHQSSRDNHLQSSRDDHHELLSDVHPQASWTFHPQKSRNPHPQTSSYLHSQQPTNIHPVTPRDIDPQASRGIHTHASRDVHPRPSRNSHPETPREAHRQRNDFQPLRHIHPEYLAWASLPPASILSQAPLSTLSALSTSSANVAHLLRLPTLASARSLRAARTVSRCDPV</sequence>
<feature type="compositionally biased region" description="Low complexity" evidence="1">
    <location>
        <begin position="189"/>
        <end position="207"/>
    </location>
</feature>
<dbReference type="Proteomes" id="UP000799640">
    <property type="component" value="Unassembled WGS sequence"/>
</dbReference>
<feature type="compositionally biased region" description="Polar residues" evidence="1">
    <location>
        <begin position="161"/>
        <end position="172"/>
    </location>
</feature>
<keyword evidence="3" id="KW-1185">Reference proteome</keyword>
<feature type="region of interest" description="Disordered" evidence="1">
    <location>
        <begin position="242"/>
        <end position="264"/>
    </location>
</feature>
<organism evidence="2 3">
    <name type="scientific">Trichodelitschia bisporula</name>
    <dbReference type="NCBI Taxonomy" id="703511"/>
    <lineage>
        <taxon>Eukaryota</taxon>
        <taxon>Fungi</taxon>
        <taxon>Dikarya</taxon>
        <taxon>Ascomycota</taxon>
        <taxon>Pezizomycotina</taxon>
        <taxon>Dothideomycetes</taxon>
        <taxon>Dothideomycetes incertae sedis</taxon>
        <taxon>Phaeotrichales</taxon>
        <taxon>Phaeotrichaceae</taxon>
        <taxon>Trichodelitschia</taxon>
    </lineage>
</organism>
<feature type="compositionally biased region" description="Basic and acidic residues" evidence="1">
    <location>
        <begin position="445"/>
        <end position="470"/>
    </location>
</feature>
<evidence type="ECO:0000313" key="3">
    <source>
        <dbReference type="Proteomes" id="UP000799640"/>
    </source>
</evidence>
<feature type="compositionally biased region" description="Basic and acidic residues" evidence="1">
    <location>
        <begin position="132"/>
        <end position="147"/>
    </location>
</feature>
<name>A0A6G1I371_9PEZI</name>
<feature type="region of interest" description="Disordered" evidence="1">
    <location>
        <begin position="276"/>
        <end position="305"/>
    </location>
</feature>
<feature type="compositionally biased region" description="Polar residues" evidence="1">
    <location>
        <begin position="409"/>
        <end position="426"/>
    </location>
</feature>
<feature type="region of interest" description="Disordered" evidence="1">
    <location>
        <begin position="1"/>
        <end position="21"/>
    </location>
</feature>
<accession>A0A6G1I371</accession>
<reference evidence="2" key="1">
    <citation type="journal article" date="2020" name="Stud. Mycol.">
        <title>101 Dothideomycetes genomes: a test case for predicting lifestyles and emergence of pathogens.</title>
        <authorList>
            <person name="Haridas S."/>
            <person name="Albert R."/>
            <person name="Binder M."/>
            <person name="Bloem J."/>
            <person name="Labutti K."/>
            <person name="Salamov A."/>
            <person name="Andreopoulos B."/>
            <person name="Baker S."/>
            <person name="Barry K."/>
            <person name="Bills G."/>
            <person name="Bluhm B."/>
            <person name="Cannon C."/>
            <person name="Castanera R."/>
            <person name="Culley D."/>
            <person name="Daum C."/>
            <person name="Ezra D."/>
            <person name="Gonzalez J."/>
            <person name="Henrissat B."/>
            <person name="Kuo A."/>
            <person name="Liang C."/>
            <person name="Lipzen A."/>
            <person name="Lutzoni F."/>
            <person name="Magnuson J."/>
            <person name="Mondo S."/>
            <person name="Nolan M."/>
            <person name="Ohm R."/>
            <person name="Pangilinan J."/>
            <person name="Park H.-J."/>
            <person name="Ramirez L."/>
            <person name="Alfaro M."/>
            <person name="Sun H."/>
            <person name="Tritt A."/>
            <person name="Yoshinaga Y."/>
            <person name="Zwiers L.-H."/>
            <person name="Turgeon B."/>
            <person name="Goodwin S."/>
            <person name="Spatafora J."/>
            <person name="Crous P."/>
            <person name="Grigoriev I."/>
        </authorList>
    </citation>
    <scope>NUCLEOTIDE SEQUENCE</scope>
    <source>
        <strain evidence="2">CBS 262.69</strain>
    </source>
</reference>
<feature type="compositionally biased region" description="Basic and acidic residues" evidence="1">
    <location>
        <begin position="276"/>
        <end position="294"/>
    </location>
</feature>
<feature type="region of interest" description="Disordered" evidence="1">
    <location>
        <begin position="399"/>
        <end position="471"/>
    </location>
</feature>
<evidence type="ECO:0000256" key="1">
    <source>
        <dbReference type="SAM" id="MobiDB-lite"/>
    </source>
</evidence>
<gene>
    <name evidence="2" type="ORF">EJ06DRAFT_519778</name>
</gene>
<proteinExistence type="predicted"/>
<feature type="region of interest" description="Disordered" evidence="1">
    <location>
        <begin position="331"/>
        <end position="358"/>
    </location>
</feature>
<dbReference type="EMBL" id="ML996690">
    <property type="protein sequence ID" value="KAF2402753.1"/>
    <property type="molecule type" value="Genomic_DNA"/>
</dbReference>
<feature type="region of interest" description="Disordered" evidence="1">
    <location>
        <begin position="121"/>
        <end position="229"/>
    </location>
</feature>
<feature type="compositionally biased region" description="Basic and acidic residues" evidence="1">
    <location>
        <begin position="343"/>
        <end position="358"/>
    </location>
</feature>
<protein>
    <submittedName>
        <fullName evidence="2">Uncharacterized protein</fullName>
    </submittedName>
</protein>
<evidence type="ECO:0000313" key="2">
    <source>
        <dbReference type="EMBL" id="KAF2402753.1"/>
    </source>
</evidence>